<dbReference type="STRING" id="766136.BHF68_06250"/>
<dbReference type="InterPro" id="IPR036458">
    <property type="entry name" value="Na:dicarbo_symporter_sf"/>
</dbReference>
<protein>
    <submittedName>
        <fullName evidence="9">Na+:H+ dicarboxylate symporter</fullName>
    </submittedName>
</protein>
<keyword evidence="6 8" id="KW-1133">Transmembrane helix</keyword>
<feature type="transmembrane region" description="Helical" evidence="8">
    <location>
        <begin position="89"/>
        <end position="112"/>
    </location>
</feature>
<dbReference type="AlphaFoldDB" id="A0A1E5G1W8"/>
<feature type="transmembrane region" description="Helical" evidence="8">
    <location>
        <begin position="12"/>
        <end position="32"/>
    </location>
</feature>
<evidence type="ECO:0000313" key="10">
    <source>
        <dbReference type="Proteomes" id="UP000094296"/>
    </source>
</evidence>
<dbReference type="FunFam" id="1.10.3860.10:FF:000001">
    <property type="entry name" value="C4-dicarboxylate transport protein"/>
    <property type="match status" value="1"/>
</dbReference>
<evidence type="ECO:0000256" key="2">
    <source>
        <dbReference type="ARBA" id="ARBA00022448"/>
    </source>
</evidence>
<keyword evidence="7 8" id="KW-0472">Membrane</keyword>
<dbReference type="GO" id="GO:0006835">
    <property type="term" value="P:dicarboxylic acid transport"/>
    <property type="evidence" value="ECO:0007669"/>
    <property type="project" value="TreeGrafter"/>
</dbReference>
<evidence type="ECO:0000256" key="8">
    <source>
        <dbReference type="SAM" id="Phobius"/>
    </source>
</evidence>
<evidence type="ECO:0000256" key="1">
    <source>
        <dbReference type="ARBA" id="ARBA00004651"/>
    </source>
</evidence>
<evidence type="ECO:0000256" key="4">
    <source>
        <dbReference type="ARBA" id="ARBA00022692"/>
    </source>
</evidence>
<feature type="transmembrane region" description="Helical" evidence="8">
    <location>
        <begin position="372"/>
        <end position="395"/>
    </location>
</feature>
<dbReference type="SUPFAM" id="SSF118215">
    <property type="entry name" value="Proton glutamate symport protein"/>
    <property type="match status" value="1"/>
</dbReference>
<evidence type="ECO:0000256" key="5">
    <source>
        <dbReference type="ARBA" id="ARBA00022847"/>
    </source>
</evidence>
<dbReference type="GO" id="GO:0015293">
    <property type="term" value="F:symporter activity"/>
    <property type="evidence" value="ECO:0007669"/>
    <property type="project" value="UniProtKB-KW"/>
</dbReference>
<evidence type="ECO:0000256" key="3">
    <source>
        <dbReference type="ARBA" id="ARBA00022475"/>
    </source>
</evidence>
<evidence type="ECO:0000313" key="9">
    <source>
        <dbReference type="EMBL" id="OEF96863.1"/>
    </source>
</evidence>
<comment type="subcellular location">
    <subcellularLocation>
        <location evidence="1">Cell membrane</location>
        <topology evidence="1">Multi-pass membrane protein</topology>
    </subcellularLocation>
</comment>
<feature type="transmembrane region" description="Helical" evidence="8">
    <location>
        <begin position="171"/>
        <end position="189"/>
    </location>
</feature>
<dbReference type="PANTHER" id="PTHR42865:SF7">
    <property type="entry name" value="PROTON_GLUTAMATE-ASPARTATE SYMPORTER"/>
    <property type="match status" value="1"/>
</dbReference>
<feature type="transmembrane region" description="Helical" evidence="8">
    <location>
        <begin position="243"/>
        <end position="267"/>
    </location>
</feature>
<name>A0A1E5G1W8_9FIRM</name>
<dbReference type="Gene3D" id="1.10.3860.10">
    <property type="entry name" value="Sodium:dicarboxylate symporter"/>
    <property type="match status" value="1"/>
</dbReference>
<organism evidence="9 10">
    <name type="scientific">Desulfuribacillus alkaliarsenatis</name>
    <dbReference type="NCBI Taxonomy" id="766136"/>
    <lineage>
        <taxon>Bacteria</taxon>
        <taxon>Bacillati</taxon>
        <taxon>Bacillota</taxon>
        <taxon>Desulfuribacillia</taxon>
        <taxon>Desulfuribacillales</taxon>
        <taxon>Desulfuribacillaceae</taxon>
        <taxon>Desulfuribacillus</taxon>
    </lineage>
</organism>
<dbReference type="PRINTS" id="PR00173">
    <property type="entry name" value="EDTRNSPORT"/>
</dbReference>
<dbReference type="PANTHER" id="PTHR42865">
    <property type="entry name" value="PROTON/GLUTAMATE-ASPARTATE SYMPORTER"/>
    <property type="match status" value="1"/>
</dbReference>
<comment type="caution">
    <text evidence="9">The sequence shown here is derived from an EMBL/GenBank/DDBJ whole genome shotgun (WGS) entry which is preliminary data.</text>
</comment>
<feature type="transmembrane region" description="Helical" evidence="8">
    <location>
        <begin position="210"/>
        <end position="231"/>
    </location>
</feature>
<dbReference type="Proteomes" id="UP000094296">
    <property type="component" value="Unassembled WGS sequence"/>
</dbReference>
<dbReference type="GO" id="GO:0005886">
    <property type="term" value="C:plasma membrane"/>
    <property type="evidence" value="ECO:0007669"/>
    <property type="project" value="UniProtKB-SubCell"/>
</dbReference>
<keyword evidence="2" id="KW-0813">Transport</keyword>
<keyword evidence="4 8" id="KW-0812">Transmembrane</keyword>
<keyword evidence="3" id="KW-1003">Cell membrane</keyword>
<evidence type="ECO:0000256" key="7">
    <source>
        <dbReference type="ARBA" id="ARBA00023136"/>
    </source>
</evidence>
<dbReference type="EMBL" id="MIJE01000030">
    <property type="protein sequence ID" value="OEF96863.1"/>
    <property type="molecule type" value="Genomic_DNA"/>
</dbReference>
<evidence type="ECO:0000256" key="6">
    <source>
        <dbReference type="ARBA" id="ARBA00022989"/>
    </source>
</evidence>
<feature type="transmembrane region" description="Helical" evidence="8">
    <location>
        <begin position="52"/>
        <end position="77"/>
    </location>
</feature>
<reference evidence="9 10" key="1">
    <citation type="submission" date="2016-09" db="EMBL/GenBank/DDBJ databases">
        <title>Draft genome sequence for the type strain of Desulfuribacillus alkaliarsenatis AHT28, an obligately anaerobic, sulfidogenic bacterium isolated from Russian soda lake sediments.</title>
        <authorList>
            <person name="Abin C.A."/>
            <person name="Hollibaugh J.T."/>
        </authorList>
    </citation>
    <scope>NUCLEOTIDE SEQUENCE [LARGE SCALE GENOMIC DNA]</scope>
    <source>
        <strain evidence="9 10">AHT28</strain>
    </source>
</reference>
<dbReference type="Pfam" id="PF00375">
    <property type="entry name" value="SDF"/>
    <property type="match status" value="1"/>
</dbReference>
<sequence>MNSHLQNMIKGRLWVKILIALFLGIFVGFLLGPDAGLVDQDKANVIGNWLALPGQIFLSLIQMIVVPLVFASIITGLASSEDMEQLKKLGIRAVLFFVITTTIAIIIGLAIADLIQPGQYIDNTAIEVTMEGAVGQHVDGPIEAPSITEMPQVIANILPDNPLGAMVEKQMLQVVLFAVILGMAILAMAPQQAKILLDLLGAIQEVAMTVVKWAMVLAPFAVFGLIAQTTIRTGLDALLGMTVYMGSVILGLFILLIFYLMIVATIIRQPIGWFMKSIKDVQLLAFSTSSSAAVMPLSIKTAEDKLGVRPSTSQFIIPLGATINMNGTALYQGVATMFLAQVYQIELSMAALALVVVTTVGASIGSPATPGVGIVILAMVLSSVGIPPEGIALILGVDRILDMTRTAINVTGDLTACLVMDKWIKG</sequence>
<proteinExistence type="predicted"/>
<accession>A0A1E5G1W8</accession>
<feature type="transmembrane region" description="Helical" evidence="8">
    <location>
        <begin position="347"/>
        <end position="366"/>
    </location>
</feature>
<gene>
    <name evidence="9" type="ORF">BHF68_06250</name>
</gene>
<keyword evidence="10" id="KW-1185">Reference proteome</keyword>
<keyword evidence="5" id="KW-0769">Symport</keyword>
<dbReference type="InterPro" id="IPR001991">
    <property type="entry name" value="Na-dicarboxylate_symporter"/>
</dbReference>